<comment type="pathway">
    <text evidence="3">Protein modification; protein glycosylation.</text>
</comment>
<keyword evidence="8 19" id="KW-0106">Calcium</keyword>
<dbReference type="GO" id="GO:0004571">
    <property type="term" value="F:mannosyl-oligosaccharide 1,2-alpha-mannosidase activity"/>
    <property type="evidence" value="ECO:0007669"/>
    <property type="project" value="UniProtKB-EC"/>
</dbReference>
<evidence type="ECO:0000256" key="11">
    <source>
        <dbReference type="ARBA" id="ARBA00023034"/>
    </source>
</evidence>
<evidence type="ECO:0000256" key="5">
    <source>
        <dbReference type="ARBA" id="ARBA00022692"/>
    </source>
</evidence>
<keyword evidence="14" id="KW-0325">Glycoprotein</keyword>
<evidence type="ECO:0000256" key="7">
    <source>
        <dbReference type="ARBA" id="ARBA00022801"/>
    </source>
</evidence>
<organism evidence="24 25">
    <name type="scientific">Mytilus galloprovincialis</name>
    <name type="common">Mediterranean mussel</name>
    <dbReference type="NCBI Taxonomy" id="29158"/>
    <lineage>
        <taxon>Eukaryota</taxon>
        <taxon>Metazoa</taxon>
        <taxon>Spiralia</taxon>
        <taxon>Lophotrochozoa</taxon>
        <taxon>Mollusca</taxon>
        <taxon>Bivalvia</taxon>
        <taxon>Autobranchia</taxon>
        <taxon>Pteriomorphia</taxon>
        <taxon>Mytilida</taxon>
        <taxon>Mytiloidea</taxon>
        <taxon>Mytilidae</taxon>
        <taxon>Mytilinae</taxon>
        <taxon>Mytilus</taxon>
    </lineage>
</organism>
<dbReference type="GO" id="GO:0000139">
    <property type="term" value="C:Golgi membrane"/>
    <property type="evidence" value="ECO:0007669"/>
    <property type="project" value="UniProtKB-SubCell"/>
</dbReference>
<proteinExistence type="inferred from homology"/>
<evidence type="ECO:0000256" key="14">
    <source>
        <dbReference type="ARBA" id="ARBA00023180"/>
    </source>
</evidence>
<keyword evidence="9" id="KW-0735">Signal-anchor</keyword>
<dbReference type="EC" id="3.2.1.-" evidence="21"/>
<feature type="binding site" evidence="19">
    <location>
        <position position="749"/>
    </location>
    <ligand>
        <name>Ca(2+)</name>
        <dbReference type="ChEBI" id="CHEBI:29108"/>
    </ligand>
</feature>
<evidence type="ECO:0000313" key="25">
    <source>
        <dbReference type="Proteomes" id="UP000596742"/>
    </source>
</evidence>
<evidence type="ECO:0000256" key="6">
    <source>
        <dbReference type="ARBA" id="ARBA00022723"/>
    </source>
</evidence>
<feature type="signal peptide" evidence="23">
    <location>
        <begin position="1"/>
        <end position="15"/>
    </location>
</feature>
<dbReference type="GO" id="GO:0005975">
    <property type="term" value="P:carbohydrate metabolic process"/>
    <property type="evidence" value="ECO:0007669"/>
    <property type="project" value="InterPro"/>
</dbReference>
<comment type="catalytic activity">
    <reaction evidence="17">
        <text>N(4)-(alpha-D-Man-(1-&gt;2)-alpha-D-Man-(1-&gt;2)-alpha-D-Man-(1-&gt;3)-[alpha-D-Man-(1-&gt;2)-alpha-D-Man-(1-&gt;3)-[alpha-D-Man-(1-&gt;2)-alpha-D-Man-(1-&gt;6)]-alpha-D-Man-(1-&gt;6)]-beta-D-Man-(1-&gt;4)-beta-D-GlcNAc-(1-&gt;4)-beta-D-GlcNAc)-L-asparaginyl-[protein] (N-glucan mannose isomer 9A1,2,3B1,2,3) + 4 H2O = N(4)-(alpha-D-Man-(1-&gt;3)-[alpha-D-Man-(1-&gt;3)-[alpha-D-Man-(1-&gt;6)]-alpha-D-Man-(1-&gt;6)]-beta-D-Man-(1-&gt;4)-beta-D-GlcNAc-(1-&gt;4)-beta-D-GlcNAc)-L-asparaginyl-[protein] (N-glucan mannose isomer 5A1,2) + 4 beta-D-mannose</text>
        <dbReference type="Rhea" id="RHEA:56008"/>
        <dbReference type="Rhea" id="RHEA-COMP:14356"/>
        <dbReference type="Rhea" id="RHEA-COMP:14367"/>
        <dbReference type="ChEBI" id="CHEBI:15377"/>
        <dbReference type="ChEBI" id="CHEBI:28563"/>
        <dbReference type="ChEBI" id="CHEBI:59087"/>
        <dbReference type="ChEBI" id="CHEBI:139493"/>
        <dbReference type="EC" id="3.2.1.113"/>
    </reaction>
</comment>
<evidence type="ECO:0000256" key="13">
    <source>
        <dbReference type="ARBA" id="ARBA00023157"/>
    </source>
</evidence>
<dbReference type="PANTHER" id="PTHR11742:SF6">
    <property type="entry name" value="MANNOSYL-OLIGOSACCHARIDE ALPHA-1,2-MANNOSIDASE IA-RELATED"/>
    <property type="match status" value="1"/>
</dbReference>
<name>A0A8B6CP29_MYTGA</name>
<evidence type="ECO:0000256" key="10">
    <source>
        <dbReference type="ARBA" id="ARBA00022989"/>
    </source>
</evidence>
<dbReference type="PANTHER" id="PTHR11742">
    <property type="entry name" value="MANNOSYL-OLIGOSACCHARIDE ALPHA-1,2-MANNOSIDASE-RELATED"/>
    <property type="match status" value="1"/>
</dbReference>
<keyword evidence="15 21" id="KW-0326">Glycosidase</keyword>
<keyword evidence="23" id="KW-0732">Signal</keyword>
<dbReference type="InterPro" id="IPR001382">
    <property type="entry name" value="Glyco_hydro_47"/>
</dbReference>
<feature type="active site" evidence="18">
    <location>
        <position position="531"/>
    </location>
</feature>
<feature type="active site" evidence="18">
    <location>
        <position position="663"/>
    </location>
</feature>
<evidence type="ECO:0000256" key="22">
    <source>
        <dbReference type="SAM" id="Phobius"/>
    </source>
</evidence>
<keyword evidence="10 22" id="KW-1133">Transmembrane helix</keyword>
<dbReference type="PRINTS" id="PR00747">
    <property type="entry name" value="GLYHDRLASE47"/>
</dbReference>
<evidence type="ECO:0000256" key="2">
    <source>
        <dbReference type="ARBA" id="ARBA00004323"/>
    </source>
</evidence>
<keyword evidence="13 20" id="KW-1015">Disulfide bond</keyword>
<dbReference type="OrthoDB" id="8118055at2759"/>
<feature type="disulfide bond" evidence="20">
    <location>
        <begin position="594"/>
        <end position="624"/>
    </location>
</feature>
<keyword evidence="7 21" id="KW-0378">Hydrolase</keyword>
<dbReference type="Pfam" id="PF01532">
    <property type="entry name" value="Glyco_hydro_47"/>
    <property type="match status" value="1"/>
</dbReference>
<protein>
    <recommendedName>
        <fullName evidence="21">alpha-1,2-Mannosidase</fullName>
        <ecNumber evidence="21">3.2.1.-</ecNumber>
    </recommendedName>
</protein>
<accession>A0A8B6CP29</accession>
<evidence type="ECO:0000256" key="21">
    <source>
        <dbReference type="RuleBase" id="RU361193"/>
    </source>
</evidence>
<feature type="active site" description="Proton donor" evidence="18">
    <location>
        <position position="638"/>
    </location>
</feature>
<feature type="transmembrane region" description="Helical" evidence="22">
    <location>
        <begin position="170"/>
        <end position="196"/>
    </location>
</feature>
<sequence length="767" mass="87943">MQLLFLLCIVGAVPSYEIRCPGRSEQRILSNQCPNPIQFHCLLTAADGVYKSECRNREWVIKGNYPVRRGFRQYIDYEPCPIDRYQPFVFWSNEDHQCSMLKSLCSEKGQVQYDNGTTTSDKRCNCDTASGYVFAVPPKNKRVCVSSEEDCSCLQKSCTDIHRQNAEGRLFYGMAVFLIIVTIMFDLMVIISVAFCRLELLCQRQHEKRDTVLPKIDFVNRGKQLILSDIIILHNDEDYYNFAIYKGHLKFIAKQIGHNDVTIESFKDVFPSTEKIPLREVIKQCKFLFLYVSGIHFPSEVAMYGLNEKEINSVLMLPKKITKYPSIKTVCAYSNFIYSEIDLDYYNYKNEKTIRESYKETFKLILKSIKELVGQYGSAVSLTLSLGVYPSSELSVFETNIRFVGGLLALYALTGDKMYKEKVVKIADKLLPAFNTPSGIPNSMVNVRTGGSRNWGWASGGCSILAEFGSFHLEFVYLSEITGNPIYKEKVDKIREVLNQIEKPDGLYPNYLNPKTGRWGQQHVAIGALGDSFYEYLIKSYVQSGNKDELAKKMYFDAVKAMEKKMLQKSKSGMVYLAEYKSGRLEHKMDHLGCFCGGMFALGAEYSDDKAKYMKLGADIAHTCHESYDRSATKLGPEAFRFDGQTEAKSIRQNEKYYILRPEVVETHFYMWRFTKEQKYRDWAWEAVNALNKNCKVDGGFTGIRDVYQEHGSQDDVQQSFFLAETLKYLYLTFSEDTVIPLNKWVFNTEAHPLPIQGANTVKEIES</sequence>
<feature type="active site" description="Proton donor" evidence="18">
    <location>
        <position position="398"/>
    </location>
</feature>
<comment type="similarity">
    <text evidence="4 21">Belongs to the glycosyl hydrolase 47 family.</text>
</comment>
<evidence type="ECO:0000256" key="15">
    <source>
        <dbReference type="ARBA" id="ARBA00023295"/>
    </source>
</evidence>
<comment type="subcellular location">
    <subcellularLocation>
        <location evidence="2">Golgi apparatus membrane</location>
        <topology evidence="2">Single-pass type II membrane protein</topology>
    </subcellularLocation>
</comment>
<feature type="chain" id="PRO_5032417046" description="alpha-1,2-Mannosidase" evidence="23">
    <location>
        <begin position="16"/>
        <end position="767"/>
    </location>
</feature>
<dbReference type="GO" id="GO:0006491">
    <property type="term" value="P:N-glycan processing"/>
    <property type="evidence" value="ECO:0007669"/>
    <property type="project" value="UniProtKB-ARBA"/>
</dbReference>
<dbReference type="SUPFAM" id="SSF48225">
    <property type="entry name" value="Seven-hairpin glycosidases"/>
    <property type="match status" value="1"/>
</dbReference>
<evidence type="ECO:0000256" key="16">
    <source>
        <dbReference type="ARBA" id="ARBA00047669"/>
    </source>
</evidence>
<keyword evidence="11" id="KW-0333">Golgi apparatus</keyword>
<evidence type="ECO:0000313" key="24">
    <source>
        <dbReference type="EMBL" id="VDI07985.1"/>
    </source>
</evidence>
<evidence type="ECO:0000256" key="17">
    <source>
        <dbReference type="ARBA" id="ARBA00048605"/>
    </source>
</evidence>
<evidence type="ECO:0000256" key="19">
    <source>
        <dbReference type="PIRSR" id="PIRSR601382-2"/>
    </source>
</evidence>
<dbReference type="FunFam" id="1.50.10.10:FF:000017">
    <property type="entry name" value="alpha-1,2-Mannosidase"/>
    <property type="match status" value="1"/>
</dbReference>
<evidence type="ECO:0000256" key="4">
    <source>
        <dbReference type="ARBA" id="ARBA00007658"/>
    </source>
</evidence>
<comment type="cofactor">
    <cofactor evidence="1 19">
        <name>Ca(2+)</name>
        <dbReference type="ChEBI" id="CHEBI:29108"/>
    </cofactor>
</comment>
<dbReference type="AlphaFoldDB" id="A0A8B6CP29"/>
<evidence type="ECO:0000256" key="12">
    <source>
        <dbReference type="ARBA" id="ARBA00023136"/>
    </source>
</evidence>
<dbReference type="InterPro" id="IPR012341">
    <property type="entry name" value="6hp_glycosidase-like_sf"/>
</dbReference>
<dbReference type="InterPro" id="IPR050749">
    <property type="entry name" value="Glycosyl_Hydrolase_47"/>
</dbReference>
<keyword evidence="6 19" id="KW-0479">Metal-binding</keyword>
<dbReference type="GO" id="GO:0005509">
    <property type="term" value="F:calcium ion binding"/>
    <property type="evidence" value="ECO:0007669"/>
    <property type="project" value="InterPro"/>
</dbReference>
<dbReference type="EMBL" id="UYJE01002118">
    <property type="protein sequence ID" value="VDI07985.1"/>
    <property type="molecule type" value="Genomic_DNA"/>
</dbReference>
<dbReference type="Proteomes" id="UP000596742">
    <property type="component" value="Unassembled WGS sequence"/>
</dbReference>
<keyword evidence="12 22" id="KW-0472">Membrane</keyword>
<evidence type="ECO:0000256" key="3">
    <source>
        <dbReference type="ARBA" id="ARBA00004922"/>
    </source>
</evidence>
<gene>
    <name evidence="24" type="ORF">MGAL_10B067282</name>
</gene>
<evidence type="ECO:0000256" key="9">
    <source>
        <dbReference type="ARBA" id="ARBA00022968"/>
    </source>
</evidence>
<keyword evidence="5 22" id="KW-0812">Transmembrane</keyword>
<dbReference type="InterPro" id="IPR036026">
    <property type="entry name" value="Seven-hairpin_glycosidases"/>
</dbReference>
<evidence type="ECO:0000256" key="8">
    <source>
        <dbReference type="ARBA" id="ARBA00022837"/>
    </source>
</evidence>
<evidence type="ECO:0000256" key="1">
    <source>
        <dbReference type="ARBA" id="ARBA00001913"/>
    </source>
</evidence>
<comment type="caution">
    <text evidence="24">The sequence shown here is derived from an EMBL/GenBank/DDBJ whole genome shotgun (WGS) entry which is preliminary data.</text>
</comment>
<dbReference type="Gene3D" id="1.50.10.10">
    <property type="match status" value="1"/>
</dbReference>
<evidence type="ECO:0000256" key="23">
    <source>
        <dbReference type="SAM" id="SignalP"/>
    </source>
</evidence>
<keyword evidence="25" id="KW-1185">Reference proteome</keyword>
<reference evidence="24" key="1">
    <citation type="submission" date="2018-11" db="EMBL/GenBank/DDBJ databases">
        <authorList>
            <person name="Alioto T."/>
            <person name="Alioto T."/>
        </authorList>
    </citation>
    <scope>NUCLEOTIDE SEQUENCE</scope>
</reference>
<dbReference type="GO" id="GO:0005783">
    <property type="term" value="C:endoplasmic reticulum"/>
    <property type="evidence" value="ECO:0007669"/>
    <property type="project" value="TreeGrafter"/>
</dbReference>
<evidence type="ECO:0000256" key="18">
    <source>
        <dbReference type="PIRSR" id="PIRSR601382-1"/>
    </source>
</evidence>
<comment type="catalytic activity">
    <reaction evidence="16">
        <text>N(4)-(alpha-D-Man-(1-&gt;2)-alpha-D-Man-(1-&gt;2)-alpha-D-Man-(1-&gt;3)-[alpha-D-Man-(1-&gt;3)-[alpha-D-Man-(1-&gt;2)-alpha-D-Man-(1-&gt;6)]-alpha-D-Man-(1-&gt;6)]-beta-D-Man-(1-&gt;4)-beta-D-GlcNAc-(1-&gt;4)-beta-D-GlcNAc)-L-asparaginyl-[protein] (N-glucan mannose isomer 8A1,2,3B1,3) + 3 H2O = N(4)-(alpha-D-Man-(1-&gt;3)-[alpha-D-Man-(1-&gt;3)-[alpha-D-Man-(1-&gt;6)]-alpha-D-Man-(1-&gt;6)]-beta-D-Man-(1-&gt;4)-beta-D-GlcNAc-(1-&gt;4)-beta-D-GlcNAc)-L-asparaginyl-[protein] (N-glucan mannose isomer 5A1,2) + 3 beta-D-mannose</text>
        <dbReference type="Rhea" id="RHEA:56028"/>
        <dbReference type="Rhea" id="RHEA-COMP:14358"/>
        <dbReference type="Rhea" id="RHEA-COMP:14367"/>
        <dbReference type="ChEBI" id="CHEBI:15377"/>
        <dbReference type="ChEBI" id="CHEBI:28563"/>
        <dbReference type="ChEBI" id="CHEBI:59087"/>
        <dbReference type="ChEBI" id="CHEBI:60628"/>
        <dbReference type="EC" id="3.2.1.113"/>
    </reaction>
</comment>
<evidence type="ECO:0000256" key="20">
    <source>
        <dbReference type="PIRSR" id="PIRSR601382-3"/>
    </source>
</evidence>